<dbReference type="PANTHER" id="PTHR11709:SF394">
    <property type="entry name" value="FI03373P-RELATED"/>
    <property type="match status" value="1"/>
</dbReference>
<dbReference type="Pfam" id="PF07731">
    <property type="entry name" value="Cu-oxidase_2"/>
    <property type="match status" value="1"/>
</dbReference>
<dbReference type="InterPro" id="IPR011706">
    <property type="entry name" value="Cu-oxidase_C"/>
</dbReference>
<evidence type="ECO:0000259" key="8">
    <source>
        <dbReference type="Pfam" id="PF07732"/>
    </source>
</evidence>
<keyword evidence="5" id="KW-1133">Transmembrane helix</keyword>
<dbReference type="PANTHER" id="PTHR11709">
    <property type="entry name" value="MULTI-COPPER OXIDASE"/>
    <property type="match status" value="1"/>
</dbReference>
<dbReference type="GO" id="GO:0005507">
    <property type="term" value="F:copper ion binding"/>
    <property type="evidence" value="ECO:0007669"/>
    <property type="project" value="InterPro"/>
</dbReference>
<evidence type="ECO:0000313" key="9">
    <source>
        <dbReference type="EMBL" id="KAF4634800.1"/>
    </source>
</evidence>
<evidence type="ECO:0008006" key="11">
    <source>
        <dbReference type="Google" id="ProtNLM"/>
    </source>
</evidence>
<keyword evidence="10" id="KW-1185">Reference proteome</keyword>
<accession>A0A8H4W7T0</accession>
<name>A0A8H4W7T0_9HELO</name>
<dbReference type="OrthoDB" id="2121828at2759"/>
<keyword evidence="5" id="KW-0472">Membrane</keyword>
<dbReference type="InterPro" id="IPR008972">
    <property type="entry name" value="Cupredoxin"/>
</dbReference>
<dbReference type="SUPFAM" id="SSF49503">
    <property type="entry name" value="Cupredoxins"/>
    <property type="match status" value="3"/>
</dbReference>
<organism evidence="9 10">
    <name type="scientific">Cudoniella acicularis</name>
    <dbReference type="NCBI Taxonomy" id="354080"/>
    <lineage>
        <taxon>Eukaryota</taxon>
        <taxon>Fungi</taxon>
        <taxon>Dikarya</taxon>
        <taxon>Ascomycota</taxon>
        <taxon>Pezizomycotina</taxon>
        <taxon>Leotiomycetes</taxon>
        <taxon>Helotiales</taxon>
        <taxon>Tricladiaceae</taxon>
        <taxon>Cudoniella</taxon>
    </lineage>
</organism>
<evidence type="ECO:0000256" key="4">
    <source>
        <dbReference type="ARBA" id="ARBA00023008"/>
    </source>
</evidence>
<evidence type="ECO:0000256" key="3">
    <source>
        <dbReference type="ARBA" id="ARBA00023002"/>
    </source>
</evidence>
<dbReference type="CDD" id="cd04206">
    <property type="entry name" value="CuRO_1_LCC_like"/>
    <property type="match status" value="1"/>
</dbReference>
<evidence type="ECO:0000259" key="6">
    <source>
        <dbReference type="Pfam" id="PF00394"/>
    </source>
</evidence>
<dbReference type="Proteomes" id="UP000566819">
    <property type="component" value="Unassembled WGS sequence"/>
</dbReference>
<dbReference type="AlphaFoldDB" id="A0A8H4W7T0"/>
<dbReference type="InterPro" id="IPR011707">
    <property type="entry name" value="Cu-oxidase-like_N"/>
</dbReference>
<comment type="caution">
    <text evidence="9">The sequence shown here is derived from an EMBL/GenBank/DDBJ whole genome shotgun (WGS) entry which is preliminary data.</text>
</comment>
<evidence type="ECO:0000259" key="7">
    <source>
        <dbReference type="Pfam" id="PF07731"/>
    </source>
</evidence>
<keyword evidence="5" id="KW-0812">Transmembrane</keyword>
<keyword evidence="2" id="KW-0479">Metal-binding</keyword>
<reference evidence="9 10" key="1">
    <citation type="submission" date="2020-03" db="EMBL/GenBank/DDBJ databases">
        <title>Draft Genome Sequence of Cudoniella acicularis.</title>
        <authorList>
            <person name="Buettner E."/>
            <person name="Kellner H."/>
        </authorList>
    </citation>
    <scope>NUCLEOTIDE SEQUENCE [LARGE SCALE GENOMIC DNA]</scope>
    <source>
        <strain evidence="9 10">DSM 108380</strain>
    </source>
</reference>
<dbReference type="EMBL" id="JAAMPI010000159">
    <property type="protein sequence ID" value="KAF4634800.1"/>
    <property type="molecule type" value="Genomic_DNA"/>
</dbReference>
<evidence type="ECO:0000256" key="5">
    <source>
        <dbReference type="SAM" id="Phobius"/>
    </source>
</evidence>
<feature type="domain" description="Plastocyanin-like" evidence="7">
    <location>
        <begin position="498"/>
        <end position="551"/>
    </location>
</feature>
<dbReference type="GO" id="GO:0016491">
    <property type="term" value="F:oxidoreductase activity"/>
    <property type="evidence" value="ECO:0007669"/>
    <property type="project" value="UniProtKB-KW"/>
</dbReference>
<dbReference type="Pfam" id="PF00394">
    <property type="entry name" value="Cu-oxidase"/>
    <property type="match status" value="1"/>
</dbReference>
<keyword evidence="3" id="KW-0560">Oxidoreductase</keyword>
<evidence type="ECO:0000256" key="1">
    <source>
        <dbReference type="ARBA" id="ARBA00010609"/>
    </source>
</evidence>
<keyword evidence="4" id="KW-0186">Copper</keyword>
<feature type="transmembrane region" description="Helical" evidence="5">
    <location>
        <begin position="43"/>
        <end position="67"/>
    </location>
</feature>
<dbReference type="CDD" id="cd04205">
    <property type="entry name" value="CuRO_2_LCC_like"/>
    <property type="match status" value="1"/>
</dbReference>
<evidence type="ECO:0000256" key="2">
    <source>
        <dbReference type="ARBA" id="ARBA00022723"/>
    </source>
</evidence>
<dbReference type="Pfam" id="PF07732">
    <property type="entry name" value="Cu-oxidase_3"/>
    <property type="match status" value="1"/>
</dbReference>
<gene>
    <name evidence="9" type="ORF">G7Y89_g3320</name>
</gene>
<sequence length="556" mass="62379">MAQQDALREGILWASLLGHDNKLAIKRWKQDIAAHYYNPRAQICAPAFVVTLLLIPPTIFFILYLQWHSVSEGQGSKLTEPPDPVTVAGPERDLKFLLHPEDHVSRDPGIRHFLWNITKATIAPNGVQKDVFLINDQFPGPTIEARSGDILEIEVFNLAEESVSLHWHGLHMRGANHMDGTVGITQCAIKQGENFTYQVPVDDQAGTFWYHAHSEVQRGDGLYGGLVIHNPITPLENISYQYDKELLFLVGDWYHWPSTKVLANFMDRTSTGNEPCPDSLLINGLGYFECSMATHGAPVNCSDIAKPWLVLDKQNRYRVRLVNVGALTGISFTIPGSEIKVIQVDGGQPVAGVPYLANSVGVLYPAERVDFVVAWPESAVNTDTEIIVELDKEYFLRPNFALTPIQSFLLSAESTVRQPLKNKTKVLRFNLQEAKGLSLTNPLPDAGRAFMIYTAIEILNHEASIPKGFINHTTWEAQSLPLVALDREIWDHHQLVPWTGPEPVWVELTINNIDGTGHPFHLHGFDFYVIASYKGKGGWDYYNPFNPSRPPPRRSF</sequence>
<dbReference type="InterPro" id="IPR045087">
    <property type="entry name" value="Cu-oxidase_fam"/>
</dbReference>
<feature type="domain" description="Plastocyanin-like" evidence="6">
    <location>
        <begin position="246"/>
        <end position="374"/>
    </location>
</feature>
<evidence type="ECO:0000313" key="10">
    <source>
        <dbReference type="Proteomes" id="UP000566819"/>
    </source>
</evidence>
<feature type="domain" description="Plastocyanin-like" evidence="8">
    <location>
        <begin position="117"/>
        <end position="231"/>
    </location>
</feature>
<proteinExistence type="inferred from homology"/>
<dbReference type="InterPro" id="IPR001117">
    <property type="entry name" value="Cu-oxidase_2nd"/>
</dbReference>
<dbReference type="Gene3D" id="2.60.40.420">
    <property type="entry name" value="Cupredoxins - blue copper proteins"/>
    <property type="match status" value="3"/>
</dbReference>
<protein>
    <recommendedName>
        <fullName evidence="11">Multicopper oxidase</fullName>
    </recommendedName>
</protein>
<comment type="similarity">
    <text evidence="1">Belongs to the multicopper oxidase family.</text>
</comment>